<dbReference type="Pfam" id="PF13193">
    <property type="entry name" value="AMP-binding_C"/>
    <property type="match status" value="1"/>
</dbReference>
<evidence type="ECO:0000259" key="3">
    <source>
        <dbReference type="Pfam" id="PF00501"/>
    </source>
</evidence>
<dbReference type="InterPro" id="IPR045851">
    <property type="entry name" value="AMP-bd_C_sf"/>
</dbReference>
<proteinExistence type="inferred from homology"/>
<keyword evidence="2" id="KW-0436">Ligase</keyword>
<organism evidence="5 6">
    <name type="scientific">Mesorhizobium retamae</name>
    <dbReference type="NCBI Taxonomy" id="2912854"/>
    <lineage>
        <taxon>Bacteria</taxon>
        <taxon>Pseudomonadati</taxon>
        <taxon>Pseudomonadota</taxon>
        <taxon>Alphaproteobacteria</taxon>
        <taxon>Hyphomicrobiales</taxon>
        <taxon>Phyllobacteriaceae</taxon>
        <taxon>Mesorhizobium</taxon>
    </lineage>
</organism>
<dbReference type="Pfam" id="PF00501">
    <property type="entry name" value="AMP-binding"/>
    <property type="match status" value="1"/>
</dbReference>
<dbReference type="InterPro" id="IPR020845">
    <property type="entry name" value="AMP-binding_CS"/>
</dbReference>
<evidence type="ECO:0000256" key="1">
    <source>
        <dbReference type="ARBA" id="ARBA00006432"/>
    </source>
</evidence>
<evidence type="ECO:0000313" key="5">
    <source>
        <dbReference type="EMBL" id="MCG7505380.1"/>
    </source>
</evidence>
<dbReference type="InterPro" id="IPR000873">
    <property type="entry name" value="AMP-dep_synth/lig_dom"/>
</dbReference>
<name>A0ABS9QDA6_9HYPH</name>
<dbReference type="SUPFAM" id="SSF56801">
    <property type="entry name" value="Acetyl-CoA synthetase-like"/>
    <property type="match status" value="1"/>
</dbReference>
<dbReference type="EMBL" id="JAKREW010000007">
    <property type="protein sequence ID" value="MCG7505380.1"/>
    <property type="molecule type" value="Genomic_DNA"/>
</dbReference>
<dbReference type="PANTHER" id="PTHR43201:SF5">
    <property type="entry name" value="MEDIUM-CHAIN ACYL-COA LIGASE ACSF2, MITOCHONDRIAL"/>
    <property type="match status" value="1"/>
</dbReference>
<keyword evidence="6" id="KW-1185">Reference proteome</keyword>
<dbReference type="Proteomes" id="UP001201701">
    <property type="component" value="Unassembled WGS sequence"/>
</dbReference>
<dbReference type="Gene3D" id="3.30.300.30">
    <property type="match status" value="1"/>
</dbReference>
<protein>
    <submittedName>
        <fullName evidence="5">AMP-binding protein</fullName>
    </submittedName>
</protein>
<dbReference type="Gene3D" id="3.40.50.12780">
    <property type="entry name" value="N-terminal domain of ligase-like"/>
    <property type="match status" value="1"/>
</dbReference>
<dbReference type="InterPro" id="IPR025110">
    <property type="entry name" value="AMP-bd_C"/>
</dbReference>
<sequence>MSEARSLSFAEFDDLTERLGAGLLLAGLRPSERVLFQMGTCIATAVCLFACFKAGLIPVCSIPQFRRREMEQLIDATGAAAHFVQTDASRSADLAAFSRELARDHPQLRLTLAGQGDLAGSESMEALIAGVTSSQARQVLLDVDIDPEDLMKFQLSGGSTGAPKIIPRFHGEYLQHSLDWAKQFGKSKDSVCLWSLPLIHNGGQIWALFPTFLLGCKLVLCENDIDAVFDAIHRHGITHGLSIGPIAPQILAHKNIPKDKLKSLRIFGCMNRAGALEDALGVPCANVYGITEGFVAVAPPSSDPHWRHETNGMPASPHNELSVLQPDSEEPVESGGVGELCFRGPSSLVGYFNDQAASAAAYTSTGLFRTGDLVRTEQRGQQDWIVFMGRAKDNIDRGGEKFGVEDIEVLLGTHPSIADGKVVAMPDPVMGERACAFLVMRPGHSTPGVEELGEFLRSSGLARFKWPERIEVINAMPTTGVGKLDRNRLRQLARDLVQQEKMAAD</sequence>
<feature type="domain" description="AMP-dependent synthetase/ligase" evidence="3">
    <location>
        <begin position="3"/>
        <end position="352"/>
    </location>
</feature>
<dbReference type="PANTHER" id="PTHR43201">
    <property type="entry name" value="ACYL-COA SYNTHETASE"/>
    <property type="match status" value="1"/>
</dbReference>
<dbReference type="PROSITE" id="PS00455">
    <property type="entry name" value="AMP_BINDING"/>
    <property type="match status" value="1"/>
</dbReference>
<evidence type="ECO:0000313" key="6">
    <source>
        <dbReference type="Proteomes" id="UP001201701"/>
    </source>
</evidence>
<evidence type="ECO:0000256" key="2">
    <source>
        <dbReference type="ARBA" id="ARBA00022598"/>
    </source>
</evidence>
<gene>
    <name evidence="5" type="ORF">L4923_10180</name>
</gene>
<reference evidence="5 6" key="1">
    <citation type="submission" date="2022-02" db="EMBL/GenBank/DDBJ databases">
        <title>Draft genome sequence of Mezorhizobium retamae strain IRAMC:0171 isolated from Retama raetam nodules.</title>
        <authorList>
            <person name="Bengaied R."/>
            <person name="Sbissi I."/>
            <person name="Huber K."/>
            <person name="Ghodbane F."/>
            <person name="Nouioui I."/>
            <person name="Tarhouni M."/>
            <person name="Gtari M."/>
        </authorList>
    </citation>
    <scope>NUCLEOTIDE SEQUENCE [LARGE SCALE GENOMIC DNA]</scope>
    <source>
        <strain evidence="5 6">IRAMC:0171</strain>
    </source>
</reference>
<comment type="similarity">
    <text evidence="1">Belongs to the ATP-dependent AMP-binding enzyme family.</text>
</comment>
<accession>A0ABS9QDA6</accession>
<comment type="caution">
    <text evidence="5">The sequence shown here is derived from an EMBL/GenBank/DDBJ whole genome shotgun (WGS) entry which is preliminary data.</text>
</comment>
<feature type="domain" description="AMP-binding enzyme C-terminal" evidence="4">
    <location>
        <begin position="407"/>
        <end position="483"/>
    </location>
</feature>
<dbReference type="InterPro" id="IPR042099">
    <property type="entry name" value="ANL_N_sf"/>
</dbReference>
<evidence type="ECO:0000259" key="4">
    <source>
        <dbReference type="Pfam" id="PF13193"/>
    </source>
</evidence>